<keyword evidence="2" id="KW-1185">Reference proteome</keyword>
<reference evidence="1 2" key="1">
    <citation type="submission" date="2020-08" db="EMBL/GenBank/DDBJ databases">
        <title>Genome sequence of Sphingomonas daechungensis KACC 18115T.</title>
        <authorList>
            <person name="Hyun D.-W."/>
            <person name="Bae J.-W."/>
        </authorList>
    </citation>
    <scope>NUCLEOTIDE SEQUENCE [LARGE SCALE GENOMIC DNA]</scope>
    <source>
        <strain evidence="1 2">KACC 18115</strain>
    </source>
</reference>
<sequence>MLIEMQRQGFIKELRFDEPFTHIPGDNRWDIRATIVYRDAPAAVELGGAWDEAWEATSKRLRPDKKVLDAEEKRRFELLEDHWDIIVSSFDPKPSSP</sequence>
<dbReference type="RefSeq" id="WP_187715140.1">
    <property type="nucleotide sequence ID" value="NZ_CP060780.1"/>
</dbReference>
<protein>
    <submittedName>
        <fullName evidence="1">Uncharacterized protein</fullName>
    </submittedName>
</protein>
<evidence type="ECO:0000313" key="1">
    <source>
        <dbReference type="EMBL" id="QNP43715.1"/>
    </source>
</evidence>
<dbReference type="Proteomes" id="UP000516134">
    <property type="component" value="Chromosome"/>
</dbReference>
<evidence type="ECO:0000313" key="2">
    <source>
        <dbReference type="Proteomes" id="UP000516134"/>
    </source>
</evidence>
<dbReference type="EMBL" id="CP060780">
    <property type="protein sequence ID" value="QNP43715.1"/>
    <property type="molecule type" value="Genomic_DNA"/>
</dbReference>
<organism evidence="1 2">
    <name type="scientific">Sphingomonas daechungensis</name>
    <dbReference type="NCBI Taxonomy" id="1176646"/>
    <lineage>
        <taxon>Bacteria</taxon>
        <taxon>Pseudomonadati</taxon>
        <taxon>Pseudomonadota</taxon>
        <taxon>Alphaproteobacteria</taxon>
        <taxon>Sphingomonadales</taxon>
        <taxon>Sphingomonadaceae</taxon>
        <taxon>Sphingomonas</taxon>
    </lineage>
</organism>
<accession>A0ABX6T1Z3</accession>
<gene>
    <name evidence="1" type="ORF">H9L15_03285</name>
</gene>
<proteinExistence type="predicted"/>
<name>A0ABX6T1Z3_9SPHN</name>